<evidence type="ECO:0000256" key="1">
    <source>
        <dbReference type="SAM" id="SignalP"/>
    </source>
</evidence>
<dbReference type="PROSITE" id="PS51257">
    <property type="entry name" value="PROKAR_LIPOPROTEIN"/>
    <property type="match status" value="1"/>
</dbReference>
<gene>
    <name evidence="2" type="ORF">FB473_000601</name>
</gene>
<keyword evidence="1" id="KW-0732">Signal</keyword>
<sequence length="151" mass="14925">MKSFGRWPHAVALIVLVGTLAGCGTASGAGSSSAPSTSAAVASASLPAGGTLLADAGIEHGPDGFSVPTGLVTEQVIDQSNVVTLVVDEEQGAILEAYLRQNLTAMGFEITGDVTGSLLFAAPGWEGAYTSGGGVAGMTLRRDPGSFSSPG</sequence>
<protein>
    <submittedName>
        <fullName evidence="2">Uncharacterized protein</fullName>
    </submittedName>
</protein>
<proteinExistence type="predicted"/>
<name>A0ABX0SGU9_9ACTN</name>
<reference evidence="2 3" key="1">
    <citation type="submission" date="2020-02" db="EMBL/GenBank/DDBJ databases">
        <title>Sequencing the genomes of 1000 actinobacteria strains.</title>
        <authorList>
            <person name="Klenk H.-P."/>
        </authorList>
    </citation>
    <scope>NUCLEOTIDE SEQUENCE [LARGE SCALE GENOMIC DNA]</scope>
    <source>
        <strain evidence="2 3">DSM 19609</strain>
    </source>
</reference>
<keyword evidence="3" id="KW-1185">Reference proteome</keyword>
<comment type="caution">
    <text evidence="2">The sequence shown here is derived from an EMBL/GenBank/DDBJ whole genome shotgun (WGS) entry which is preliminary data.</text>
</comment>
<feature type="chain" id="PRO_5045617850" evidence="1">
    <location>
        <begin position="29"/>
        <end position="151"/>
    </location>
</feature>
<evidence type="ECO:0000313" key="3">
    <source>
        <dbReference type="Proteomes" id="UP000749311"/>
    </source>
</evidence>
<accession>A0ABX0SGU9</accession>
<dbReference type="EMBL" id="JAAMOZ010000001">
    <property type="protein sequence ID" value="NIH55956.1"/>
    <property type="molecule type" value="Genomic_DNA"/>
</dbReference>
<evidence type="ECO:0000313" key="2">
    <source>
        <dbReference type="EMBL" id="NIH55956.1"/>
    </source>
</evidence>
<feature type="signal peptide" evidence="1">
    <location>
        <begin position="1"/>
        <end position="28"/>
    </location>
</feature>
<dbReference type="Proteomes" id="UP000749311">
    <property type="component" value="Unassembled WGS sequence"/>
</dbReference>
<dbReference type="RefSeq" id="WP_167164708.1">
    <property type="nucleotide sequence ID" value="NZ_BAAAOO010000002.1"/>
</dbReference>
<organism evidence="2 3">
    <name type="scientific">Brooklawnia cerclae</name>
    <dbReference type="NCBI Taxonomy" id="349934"/>
    <lineage>
        <taxon>Bacteria</taxon>
        <taxon>Bacillati</taxon>
        <taxon>Actinomycetota</taxon>
        <taxon>Actinomycetes</taxon>
        <taxon>Propionibacteriales</taxon>
        <taxon>Propionibacteriaceae</taxon>
        <taxon>Brooklawnia</taxon>
    </lineage>
</organism>